<reference evidence="1 2" key="1">
    <citation type="submission" date="2024-04" db="EMBL/GenBank/DDBJ databases">
        <title>Tritrichomonas musculus Genome.</title>
        <authorList>
            <person name="Alves-Ferreira E."/>
            <person name="Grigg M."/>
            <person name="Lorenzi H."/>
            <person name="Galac M."/>
        </authorList>
    </citation>
    <scope>NUCLEOTIDE SEQUENCE [LARGE SCALE GENOMIC DNA]</scope>
    <source>
        <strain evidence="1 2">EAF2021</strain>
    </source>
</reference>
<organism evidence="1 2">
    <name type="scientific">Tritrichomonas musculus</name>
    <dbReference type="NCBI Taxonomy" id="1915356"/>
    <lineage>
        <taxon>Eukaryota</taxon>
        <taxon>Metamonada</taxon>
        <taxon>Parabasalia</taxon>
        <taxon>Tritrichomonadida</taxon>
        <taxon>Tritrichomonadidae</taxon>
        <taxon>Tritrichomonas</taxon>
    </lineage>
</organism>
<dbReference type="SUPFAM" id="SSF47473">
    <property type="entry name" value="EF-hand"/>
    <property type="match status" value="3"/>
</dbReference>
<evidence type="ECO:0000313" key="1">
    <source>
        <dbReference type="EMBL" id="KAK8892187.1"/>
    </source>
</evidence>
<evidence type="ECO:0008006" key="3">
    <source>
        <dbReference type="Google" id="ProtNLM"/>
    </source>
</evidence>
<protein>
    <recommendedName>
        <fullName evidence="3">EF hand family protein</fullName>
    </recommendedName>
</protein>
<accession>A0ABR2KP35</accession>
<dbReference type="PANTHER" id="PTHR20875">
    <property type="entry name" value="EF-HAND CALCIUM-BINDING DOMAIN-CONTAINING PROTEIN 6-RELATED"/>
    <property type="match status" value="1"/>
</dbReference>
<dbReference type="Gene3D" id="1.10.238.10">
    <property type="entry name" value="EF-hand"/>
    <property type="match status" value="1"/>
</dbReference>
<dbReference type="EMBL" id="JAPFFF010000004">
    <property type="protein sequence ID" value="KAK8892187.1"/>
    <property type="molecule type" value="Genomic_DNA"/>
</dbReference>
<keyword evidence="2" id="KW-1185">Reference proteome</keyword>
<proteinExistence type="predicted"/>
<dbReference type="PANTHER" id="PTHR20875:SF0">
    <property type="entry name" value="GH12158P"/>
    <property type="match status" value="1"/>
</dbReference>
<dbReference type="Proteomes" id="UP001470230">
    <property type="component" value="Unassembled WGS sequence"/>
</dbReference>
<name>A0ABR2KP35_9EUKA</name>
<gene>
    <name evidence="1" type="ORF">M9Y10_029410</name>
</gene>
<comment type="caution">
    <text evidence="1">The sequence shown here is derived from an EMBL/GenBank/DDBJ whole genome shotgun (WGS) entry which is preliminary data.</text>
</comment>
<sequence>MSLSSTIFAEIRSQSRKKSIRLVDLIDDLDPKNTGKLSTIRFRRLFNLLSIWMEPEKFDQLAAEYRIEDTDFIDTARFLDDYEHPQEVQKQLVSDEQLREFGKQVIIQNTTIPECLFQFDRFHAGHVSIDSFLAAFGTSPFTKLLAQQYSRPPTNDVYYFDLTKDVERVLKEKPLRETTFQQTMSKLPPYFKDVANAIRLNQVDPYQVLSAHDKFKKMTILPAHFKADVSNLGLSLTENQMNEIANLFTVNNRFDYVSFCEAVDQEKDNIIKENETQLIAEKEIENKVEPKDINDVINYIQTTIQERHSLICDRLAHFDPLNTGKLSEIQFFKIFEAEKFDLLDPDRLAIINEFSDGEGNIDYKAFSIAVTPPQPNPLSELELIIERLKSYLEEKQIQILPYCERLDTERTGTILFNQLLSIFRNILFDINPKERKILKMSTTQNVNIEEFCSKVDPPFIRYITESEEEKSKSLKNEEEEEKEIEIPDKQTMDALARVASVVDHENIELVNEFRRYENSPLVRPSTFRATLIQIPVRISDEDIELLLNKYKDQPSKLVDSVAFMRDIQTYGKDQLKIEPDLSLTTTADFLEPNENVKSILRRLKVVLLNKNLSGPALFKPYDQSSFGFVSVDRLHSILSYIGFVNQITPDELKQLESAFQPNKKPDLFNYRRMLLLLEKQEVNKDDYAKVPVYHSGTFSGEYALINLTNTIHSKLQARHKNARYVFFDAPDGPIPYGDFRQRIMNYGLVISQADLQLLMRSYRANMNGDIDWKRFCDDVDTIKTVQPPL</sequence>
<dbReference type="InterPro" id="IPR011992">
    <property type="entry name" value="EF-hand-dom_pair"/>
</dbReference>
<evidence type="ECO:0000313" key="2">
    <source>
        <dbReference type="Proteomes" id="UP001470230"/>
    </source>
</evidence>
<dbReference type="InterPro" id="IPR052603">
    <property type="entry name" value="EFCB6"/>
</dbReference>